<keyword evidence="3" id="KW-0813">Transport</keyword>
<dbReference type="GO" id="GO:0005524">
    <property type="term" value="F:ATP binding"/>
    <property type="evidence" value="ECO:0007669"/>
    <property type="project" value="UniProtKB-KW"/>
</dbReference>
<feature type="transmembrane region" description="Helical" evidence="10">
    <location>
        <begin position="363"/>
        <end position="384"/>
    </location>
</feature>
<dbReference type="SUPFAM" id="SSF52540">
    <property type="entry name" value="P-loop containing nucleoside triphosphate hydrolases"/>
    <property type="match status" value="1"/>
</dbReference>
<keyword evidence="5" id="KW-0547">Nucleotide-binding</keyword>
<proteinExistence type="inferred from homology"/>
<keyword evidence="13" id="KW-1185">Reference proteome</keyword>
<dbReference type="SMART" id="SM00382">
    <property type="entry name" value="AAA"/>
    <property type="match status" value="1"/>
</dbReference>
<evidence type="ECO:0000256" key="7">
    <source>
        <dbReference type="ARBA" id="ARBA00022989"/>
    </source>
</evidence>
<dbReference type="Pfam" id="PF00005">
    <property type="entry name" value="ABC_tran"/>
    <property type="match status" value="1"/>
</dbReference>
<evidence type="ECO:0000256" key="9">
    <source>
        <dbReference type="SAM" id="MobiDB-lite"/>
    </source>
</evidence>
<comment type="subcellular location">
    <subcellularLocation>
        <location evidence="1">Membrane</location>
        <topology evidence="1">Multi-pass membrane protein</topology>
    </subcellularLocation>
</comment>
<evidence type="ECO:0000313" key="12">
    <source>
        <dbReference type="EMBL" id="KAF8647613.1"/>
    </source>
</evidence>
<dbReference type="PANTHER" id="PTHR48042">
    <property type="entry name" value="ABC TRANSPORTER G FAMILY MEMBER 11"/>
    <property type="match status" value="1"/>
</dbReference>
<feature type="transmembrane region" description="Helical" evidence="10">
    <location>
        <begin position="470"/>
        <end position="494"/>
    </location>
</feature>
<dbReference type="InterPro" id="IPR043926">
    <property type="entry name" value="ABCG_dom"/>
</dbReference>
<feature type="transmembrane region" description="Helical" evidence="10">
    <location>
        <begin position="501"/>
        <end position="524"/>
    </location>
</feature>
<dbReference type="Pfam" id="PF19055">
    <property type="entry name" value="ABC2_membrane_7"/>
    <property type="match status" value="1"/>
</dbReference>
<dbReference type="OrthoDB" id="66620at2759"/>
<dbReference type="InterPro" id="IPR052215">
    <property type="entry name" value="Plant_ABCG"/>
</dbReference>
<dbReference type="PANTHER" id="PTHR48042:SF13">
    <property type="entry name" value="OS07G0288700 PROTEIN"/>
    <property type="match status" value="1"/>
</dbReference>
<evidence type="ECO:0000256" key="2">
    <source>
        <dbReference type="ARBA" id="ARBA00005814"/>
    </source>
</evidence>
<feature type="domain" description="ABC transporter" evidence="11">
    <location>
        <begin position="26"/>
        <end position="270"/>
    </location>
</feature>
<dbReference type="InterPro" id="IPR027417">
    <property type="entry name" value="P-loop_NTPase"/>
</dbReference>
<feature type="transmembrane region" description="Helical" evidence="10">
    <location>
        <begin position="593"/>
        <end position="611"/>
    </location>
</feature>
<dbReference type="PROSITE" id="PS00211">
    <property type="entry name" value="ABC_TRANSPORTER_1"/>
    <property type="match status" value="1"/>
</dbReference>
<evidence type="ECO:0000313" key="13">
    <source>
        <dbReference type="Proteomes" id="UP000636709"/>
    </source>
</evidence>
<evidence type="ECO:0000256" key="1">
    <source>
        <dbReference type="ARBA" id="ARBA00004141"/>
    </source>
</evidence>
<sequence>MSRKRRLAGGGHSSGERETTGRGVLLTWQDVSVTAVDEKGRYKVILERITGYARPGQVLALMGASGSGKTTLLDTLSGRLGPDMNGTGDILINGRGERLSYGTSSYVTQENTLMPTLTVREAIHYSAQLQLPGSMPAATKLARVDRIIQEMGLSNVANSRIGGRVCKGISSGERRRVSICMELLASPGLLFLDEPTSGLDSAAAYRVMAYAVRLARTKGLTVVAAVHQPSTQVFDLFDGLCLLANGRLVYFGPTPEAAEFFAANGFPCPLRRNPSDHYLQIINKDFDEVHTFSHSYGAAEAIETLVNSFRTLHNVPTNMQAALGTRNDVMPLITKETKARFTTKLLVLIQRSSVHMHRDIGYYWLRFAVFTFCCFSIGTVFYNIGDMSLRNIQARISLIMCITTILAMASLGGFQSFAEEMKVFRKERLNGHYSATAFVISNTLSSAPFLMLMCIIPGAIVYYMTGLRRGIYHFIYFVAVLWTSMQSEGLMMVVVAIVPDFLLGVAIGCGIQGLLLLSCGFFRLPDDLPKPVWKYPLYFISYHKYGIQGLYKNEFIGLAPDDQQSRTGLTMGGDHVLQKILQIDTGYSKWVDLAILCAMVVVCRATFLAMVKLTEMRGQIIKCGKMKL</sequence>
<feature type="region of interest" description="Disordered" evidence="9">
    <location>
        <begin position="1"/>
        <end position="21"/>
    </location>
</feature>
<dbReference type="GO" id="GO:0016020">
    <property type="term" value="C:membrane"/>
    <property type="evidence" value="ECO:0007669"/>
    <property type="project" value="UniProtKB-SubCell"/>
</dbReference>
<keyword evidence="6" id="KW-0067">ATP-binding</keyword>
<keyword evidence="7 10" id="KW-1133">Transmembrane helix</keyword>
<dbReference type="InterPro" id="IPR003439">
    <property type="entry name" value="ABC_transporter-like_ATP-bd"/>
</dbReference>
<evidence type="ECO:0000256" key="3">
    <source>
        <dbReference type="ARBA" id="ARBA00022448"/>
    </source>
</evidence>
<evidence type="ECO:0000256" key="8">
    <source>
        <dbReference type="ARBA" id="ARBA00023136"/>
    </source>
</evidence>
<keyword evidence="8 10" id="KW-0472">Membrane</keyword>
<gene>
    <name evidence="12" type="ORF">HU200_065245</name>
</gene>
<dbReference type="Pfam" id="PF01061">
    <property type="entry name" value="ABC2_membrane"/>
    <property type="match status" value="1"/>
</dbReference>
<dbReference type="GO" id="GO:0140359">
    <property type="term" value="F:ABC-type transporter activity"/>
    <property type="evidence" value="ECO:0007669"/>
    <property type="project" value="InterPro"/>
</dbReference>
<evidence type="ECO:0000259" key="11">
    <source>
        <dbReference type="PROSITE" id="PS50893"/>
    </source>
</evidence>
<dbReference type="EMBL" id="JACEFO010002840">
    <property type="protein sequence ID" value="KAF8647613.1"/>
    <property type="molecule type" value="Genomic_DNA"/>
</dbReference>
<organism evidence="12 13">
    <name type="scientific">Digitaria exilis</name>
    <dbReference type="NCBI Taxonomy" id="1010633"/>
    <lineage>
        <taxon>Eukaryota</taxon>
        <taxon>Viridiplantae</taxon>
        <taxon>Streptophyta</taxon>
        <taxon>Embryophyta</taxon>
        <taxon>Tracheophyta</taxon>
        <taxon>Spermatophyta</taxon>
        <taxon>Magnoliopsida</taxon>
        <taxon>Liliopsida</taxon>
        <taxon>Poales</taxon>
        <taxon>Poaceae</taxon>
        <taxon>PACMAD clade</taxon>
        <taxon>Panicoideae</taxon>
        <taxon>Panicodae</taxon>
        <taxon>Paniceae</taxon>
        <taxon>Anthephorinae</taxon>
        <taxon>Digitaria</taxon>
    </lineage>
</organism>
<dbReference type="AlphaFoldDB" id="A0A835A085"/>
<reference evidence="12" key="1">
    <citation type="submission" date="2020-07" db="EMBL/GenBank/DDBJ databases">
        <title>Genome sequence and genetic diversity analysis of an under-domesticated orphan crop, white fonio (Digitaria exilis).</title>
        <authorList>
            <person name="Bennetzen J.L."/>
            <person name="Chen S."/>
            <person name="Ma X."/>
            <person name="Wang X."/>
            <person name="Yssel A.E.J."/>
            <person name="Chaluvadi S.R."/>
            <person name="Johnson M."/>
            <person name="Gangashetty P."/>
            <person name="Hamidou F."/>
            <person name="Sanogo M.D."/>
            <person name="Zwaenepoel A."/>
            <person name="Wallace J."/>
            <person name="Van De Peer Y."/>
            <person name="Van Deynze A."/>
        </authorList>
    </citation>
    <scope>NUCLEOTIDE SEQUENCE</scope>
    <source>
        <tissue evidence="12">Leaves</tissue>
    </source>
</reference>
<evidence type="ECO:0000256" key="10">
    <source>
        <dbReference type="SAM" id="Phobius"/>
    </source>
</evidence>
<name>A0A835A085_9POAL</name>
<dbReference type="Proteomes" id="UP000636709">
    <property type="component" value="Unassembled WGS sequence"/>
</dbReference>
<dbReference type="InterPro" id="IPR013525">
    <property type="entry name" value="ABC2_TM"/>
</dbReference>
<protein>
    <recommendedName>
        <fullName evidence="11">ABC transporter domain-containing protein</fullName>
    </recommendedName>
</protein>
<evidence type="ECO:0000256" key="4">
    <source>
        <dbReference type="ARBA" id="ARBA00022692"/>
    </source>
</evidence>
<dbReference type="InterPro" id="IPR017871">
    <property type="entry name" value="ABC_transporter-like_CS"/>
</dbReference>
<feature type="transmembrane region" description="Helical" evidence="10">
    <location>
        <begin position="435"/>
        <end position="464"/>
    </location>
</feature>
<comment type="similarity">
    <text evidence="2">Belongs to the ABC transporter superfamily. ABCG family. Eye pigment precursor importer (TC 3.A.1.204) subfamily.</text>
</comment>
<feature type="transmembrane region" description="Helical" evidence="10">
    <location>
        <begin position="396"/>
        <end position="414"/>
    </location>
</feature>
<comment type="caution">
    <text evidence="12">The sequence shown here is derived from an EMBL/GenBank/DDBJ whole genome shotgun (WGS) entry which is preliminary data.</text>
</comment>
<evidence type="ECO:0000256" key="5">
    <source>
        <dbReference type="ARBA" id="ARBA00022741"/>
    </source>
</evidence>
<dbReference type="Gene3D" id="3.40.50.300">
    <property type="entry name" value="P-loop containing nucleotide triphosphate hydrolases"/>
    <property type="match status" value="1"/>
</dbReference>
<dbReference type="InterPro" id="IPR003593">
    <property type="entry name" value="AAA+_ATPase"/>
</dbReference>
<evidence type="ECO:0000256" key="6">
    <source>
        <dbReference type="ARBA" id="ARBA00022840"/>
    </source>
</evidence>
<keyword evidence="4 10" id="KW-0812">Transmembrane</keyword>
<dbReference type="PROSITE" id="PS50893">
    <property type="entry name" value="ABC_TRANSPORTER_2"/>
    <property type="match status" value="1"/>
</dbReference>
<accession>A0A835A085</accession>
<dbReference type="GO" id="GO:0016887">
    <property type="term" value="F:ATP hydrolysis activity"/>
    <property type="evidence" value="ECO:0007669"/>
    <property type="project" value="InterPro"/>
</dbReference>